<name>A0A926ILE7_9FIRM</name>
<evidence type="ECO:0000259" key="4">
    <source>
        <dbReference type="Pfam" id="PF00496"/>
    </source>
</evidence>
<organism evidence="5 6">
    <name type="scientific">Paratissierella segnis</name>
    <dbReference type="NCBI Taxonomy" id="2763679"/>
    <lineage>
        <taxon>Bacteria</taxon>
        <taxon>Bacillati</taxon>
        <taxon>Bacillota</taxon>
        <taxon>Tissierellia</taxon>
        <taxon>Tissierellales</taxon>
        <taxon>Tissierellaceae</taxon>
        <taxon>Paratissierella</taxon>
    </lineage>
</organism>
<dbReference type="GO" id="GO:1904680">
    <property type="term" value="F:peptide transmembrane transporter activity"/>
    <property type="evidence" value="ECO:0007669"/>
    <property type="project" value="TreeGrafter"/>
</dbReference>
<dbReference type="Proteomes" id="UP000601171">
    <property type="component" value="Unassembled WGS sequence"/>
</dbReference>
<proteinExistence type="inferred from homology"/>
<dbReference type="InterPro" id="IPR039424">
    <property type="entry name" value="SBP_5"/>
</dbReference>
<evidence type="ECO:0000313" key="6">
    <source>
        <dbReference type="Proteomes" id="UP000601171"/>
    </source>
</evidence>
<dbReference type="GO" id="GO:0015833">
    <property type="term" value="P:peptide transport"/>
    <property type="evidence" value="ECO:0007669"/>
    <property type="project" value="TreeGrafter"/>
</dbReference>
<keyword evidence="3" id="KW-0732">Signal</keyword>
<dbReference type="InterPro" id="IPR000914">
    <property type="entry name" value="SBP_5_dom"/>
</dbReference>
<dbReference type="Pfam" id="PF00496">
    <property type="entry name" value="SBP_bac_5"/>
    <property type="match status" value="1"/>
</dbReference>
<dbReference type="AlphaFoldDB" id="A0A926ILE7"/>
<reference evidence="5" key="1">
    <citation type="submission" date="2020-08" db="EMBL/GenBank/DDBJ databases">
        <title>Genome public.</title>
        <authorList>
            <person name="Liu C."/>
            <person name="Sun Q."/>
        </authorList>
    </citation>
    <scope>NUCLEOTIDE SEQUENCE</scope>
    <source>
        <strain evidence="5">BX21</strain>
    </source>
</reference>
<protein>
    <recommendedName>
        <fullName evidence="4">Solute-binding protein family 5 domain-containing protein</fullName>
    </recommendedName>
</protein>
<evidence type="ECO:0000256" key="2">
    <source>
        <dbReference type="ARBA" id="ARBA00022448"/>
    </source>
</evidence>
<evidence type="ECO:0000256" key="1">
    <source>
        <dbReference type="ARBA" id="ARBA00005695"/>
    </source>
</evidence>
<accession>A0A926ILE7</accession>
<evidence type="ECO:0000256" key="3">
    <source>
        <dbReference type="ARBA" id="ARBA00022729"/>
    </source>
</evidence>
<keyword evidence="6" id="KW-1185">Reference proteome</keyword>
<sequence>MNKSPYSPQWNDDPLPTYDPEGAKKLLAEAGFPNGMDVTLTCREGDYQKPASEVIQANWADIGVNCKVEVMERNAQINDMIAGNYQLGWQQTTDVILDGSNWAMANDSHYWGGNGANRAFYKNERFDELNALQKVELDPEKREEYFEEMKQIYWDDCPNLPGFFAPTTCVVNKDLKGTYAALLNFYRYEWFSW</sequence>
<dbReference type="EMBL" id="JACRTG010000033">
    <property type="protein sequence ID" value="MBC8589290.1"/>
    <property type="molecule type" value="Genomic_DNA"/>
</dbReference>
<dbReference type="PANTHER" id="PTHR30290">
    <property type="entry name" value="PERIPLASMIC BINDING COMPONENT OF ABC TRANSPORTER"/>
    <property type="match status" value="1"/>
</dbReference>
<comment type="caution">
    <text evidence="5">The sequence shown here is derived from an EMBL/GenBank/DDBJ whole genome shotgun (WGS) entry which is preliminary data.</text>
</comment>
<dbReference type="PANTHER" id="PTHR30290:SF9">
    <property type="entry name" value="OLIGOPEPTIDE-BINDING PROTEIN APPA"/>
    <property type="match status" value="1"/>
</dbReference>
<feature type="domain" description="Solute-binding protein family 5" evidence="4">
    <location>
        <begin position="5"/>
        <end position="104"/>
    </location>
</feature>
<dbReference type="RefSeq" id="WP_262430755.1">
    <property type="nucleotide sequence ID" value="NZ_JACRTG010000033.1"/>
</dbReference>
<dbReference type="SUPFAM" id="SSF53850">
    <property type="entry name" value="Periplasmic binding protein-like II"/>
    <property type="match status" value="1"/>
</dbReference>
<gene>
    <name evidence="5" type="ORF">H8707_13800</name>
</gene>
<evidence type="ECO:0000313" key="5">
    <source>
        <dbReference type="EMBL" id="MBC8589290.1"/>
    </source>
</evidence>
<dbReference type="Gene3D" id="3.10.105.10">
    <property type="entry name" value="Dipeptide-binding Protein, Domain 3"/>
    <property type="match status" value="1"/>
</dbReference>
<comment type="similarity">
    <text evidence="1">Belongs to the bacterial solute-binding protein 5 family.</text>
</comment>
<keyword evidence="2" id="KW-0813">Transport</keyword>